<sequence>MTNLTPKQERFVNEYIRTLNVTQSAITAGYSPKTAHVTGCRLLKKKHINDYIQEQKKKVIDEGVLSANELLHLLTNSAIGDETETKEVVVKRGEYKENPQNGKVQLVYNEYVQLVEVPIKPSDRLKARDMLGKYHKLFTERKEFTGDTPVIVNIGEWSEGDEEDTQRELDKIKENYPNRTMIVDNIPLED</sequence>
<dbReference type="GO" id="GO:0051276">
    <property type="term" value="P:chromosome organization"/>
    <property type="evidence" value="ECO:0007669"/>
    <property type="project" value="InterPro"/>
</dbReference>
<accession>Q7X3Q5</accession>
<dbReference type="EMBL" id="AY220730">
    <property type="protein sequence ID" value="AAP55238.1"/>
    <property type="molecule type" value="Genomic_DNA"/>
</dbReference>
<dbReference type="InterPro" id="IPR052404">
    <property type="entry name" value="SPP1-like_terminase"/>
</dbReference>
<proteinExistence type="predicted"/>
<evidence type="ECO:0000313" key="3">
    <source>
        <dbReference type="EMBL" id="AAP55238.1"/>
    </source>
</evidence>
<keyword evidence="1" id="KW-1188">Viral release from host cell</keyword>
<protein>
    <submittedName>
        <fullName evidence="3">Bacteriophage terminase small subunit</fullName>
    </submittedName>
</protein>
<keyword evidence="2" id="KW-0231">Viral genome packaging</keyword>
<reference evidence="3" key="2">
    <citation type="journal article" date="2003" name="Mol. Microbiol.">
        <title>Sip, an integrase protein with excision, circularization and integration activities, defines a new family of mobile Staphylococcus aureus pathogenicity islands.</title>
        <authorList>
            <person name="Ubeda C."/>
            <person name="Tormo M.A."/>
            <person name="Cucarella C."/>
            <person name="Trotonda P."/>
            <person name="Foster T.J."/>
            <person name="Lasa I."/>
            <person name="Penades J.R."/>
        </authorList>
    </citation>
    <scope>NUCLEOTIDE SEQUENCE</scope>
    <source>
        <strain evidence="3">V329</strain>
    </source>
</reference>
<dbReference type="PANTHER" id="PTHR41328">
    <property type="entry name" value="TERMINASE SMALL SUBUNIT-RELATED"/>
    <property type="match status" value="1"/>
</dbReference>
<name>Q7X3Q5_STAAU</name>
<dbReference type="AlphaFoldDB" id="Q7X3Q5"/>
<dbReference type="Pfam" id="PF03592">
    <property type="entry name" value="Terminase_2"/>
    <property type="match status" value="1"/>
</dbReference>
<dbReference type="PANTHER" id="PTHR41328:SF2">
    <property type="entry name" value="TERMINASE SMALL SUBUNIT"/>
    <property type="match status" value="1"/>
</dbReference>
<evidence type="ECO:0000256" key="2">
    <source>
        <dbReference type="ARBA" id="ARBA00023219"/>
    </source>
</evidence>
<organism evidence="3">
    <name type="scientific">Staphylococcus aureus</name>
    <dbReference type="NCBI Taxonomy" id="1280"/>
    <lineage>
        <taxon>Bacteria</taxon>
        <taxon>Bacillati</taxon>
        <taxon>Bacillota</taxon>
        <taxon>Bacilli</taxon>
        <taxon>Bacillales</taxon>
        <taxon>Staphylococcaceae</taxon>
        <taxon>Staphylococcus</taxon>
    </lineage>
</organism>
<dbReference type="InterPro" id="IPR005335">
    <property type="entry name" value="Terminase_ssu"/>
</dbReference>
<dbReference type="InterPro" id="IPR038713">
    <property type="entry name" value="Terminase_Gp1_N_sf"/>
</dbReference>
<evidence type="ECO:0000256" key="1">
    <source>
        <dbReference type="ARBA" id="ARBA00022612"/>
    </source>
</evidence>
<dbReference type="Gene3D" id="1.10.10.1400">
    <property type="entry name" value="Terminase, small subunit, N-terminal DNA-binding domain, HTH motif"/>
    <property type="match status" value="1"/>
</dbReference>
<reference evidence="3" key="1">
    <citation type="journal article" date="2001" name="J. Bacteriol.">
        <title>Bap, a Staphylococcus aureus surface protein involved in biofilm formation.</title>
        <authorList>
            <person name="Cucarella C."/>
            <person name="Solano C."/>
            <person name="Valle J."/>
            <person name="Amorena B."/>
            <person name="Lasa I."/>
            <person name="Penades J.R."/>
        </authorList>
    </citation>
    <scope>NUCLEOTIDE SEQUENCE</scope>
    <source>
        <strain evidence="3">V329</strain>
    </source>
</reference>